<name>A0AAQ4E0M6_AMBAM</name>
<dbReference type="Proteomes" id="UP001321473">
    <property type="component" value="Unassembled WGS sequence"/>
</dbReference>
<reference evidence="1 2" key="1">
    <citation type="journal article" date="2023" name="Arcadia Sci">
        <title>De novo assembly of a long-read Amblyomma americanum tick genome.</title>
        <authorList>
            <person name="Chou S."/>
            <person name="Poskanzer K.E."/>
            <person name="Rollins M."/>
            <person name="Thuy-Boun P.S."/>
        </authorList>
    </citation>
    <scope>NUCLEOTIDE SEQUENCE [LARGE SCALE GENOMIC DNA]</scope>
    <source>
        <strain evidence="1">F_SG_1</strain>
        <tissue evidence="1">Salivary glands</tissue>
    </source>
</reference>
<keyword evidence="2" id="KW-1185">Reference proteome</keyword>
<protein>
    <submittedName>
        <fullName evidence="1">Uncharacterized protein</fullName>
    </submittedName>
</protein>
<sequence length="95" mass="11116">MNFILALIVLVDMRQGSLIRFFEDYDEELWYADALWYAECLLGIIFGCNCLVHIASYVWVHFWEQPVPVTPKQTKLLRISDTGETMFLPNEARAE</sequence>
<evidence type="ECO:0000313" key="2">
    <source>
        <dbReference type="Proteomes" id="UP001321473"/>
    </source>
</evidence>
<dbReference type="EMBL" id="JARKHS020024268">
    <property type="protein sequence ID" value="KAK8768266.1"/>
    <property type="molecule type" value="Genomic_DNA"/>
</dbReference>
<dbReference type="AlphaFoldDB" id="A0AAQ4E0M6"/>
<accession>A0AAQ4E0M6</accession>
<proteinExistence type="predicted"/>
<evidence type="ECO:0000313" key="1">
    <source>
        <dbReference type="EMBL" id="KAK8768266.1"/>
    </source>
</evidence>
<organism evidence="1 2">
    <name type="scientific">Amblyomma americanum</name>
    <name type="common">Lone star tick</name>
    <dbReference type="NCBI Taxonomy" id="6943"/>
    <lineage>
        <taxon>Eukaryota</taxon>
        <taxon>Metazoa</taxon>
        <taxon>Ecdysozoa</taxon>
        <taxon>Arthropoda</taxon>
        <taxon>Chelicerata</taxon>
        <taxon>Arachnida</taxon>
        <taxon>Acari</taxon>
        <taxon>Parasitiformes</taxon>
        <taxon>Ixodida</taxon>
        <taxon>Ixodoidea</taxon>
        <taxon>Ixodidae</taxon>
        <taxon>Amblyomminae</taxon>
        <taxon>Amblyomma</taxon>
    </lineage>
</organism>
<comment type="caution">
    <text evidence="1">The sequence shown here is derived from an EMBL/GenBank/DDBJ whole genome shotgun (WGS) entry which is preliminary data.</text>
</comment>
<gene>
    <name evidence="1" type="ORF">V5799_015270</name>
</gene>